<comment type="caution">
    <text evidence="3">The sequence shown here is derived from an EMBL/GenBank/DDBJ whole genome shotgun (WGS) entry which is preliminary data.</text>
</comment>
<dbReference type="OrthoDB" id="8221452at2"/>
<evidence type="ECO:0000313" key="4">
    <source>
        <dbReference type="Proteomes" id="UP000078368"/>
    </source>
</evidence>
<reference evidence="3 4" key="1">
    <citation type="submission" date="2016-04" db="EMBL/GenBank/DDBJ databases">
        <title>Peptidophaga gingivicola gen. nov., sp. nov., isolated from human subgingival plaque.</title>
        <authorList>
            <person name="Beall C.J."/>
            <person name="Mokrzan E.M."/>
            <person name="Griffen A.L."/>
            <person name="Leys E.J."/>
        </authorList>
    </citation>
    <scope>NUCLEOTIDE SEQUENCE [LARGE SCALE GENOMIC DNA]</scope>
    <source>
        <strain evidence="3 4">BA112</strain>
    </source>
</reference>
<dbReference type="PANTHER" id="PTHR43317:SF1">
    <property type="entry name" value="THERMOSPERMINE SYNTHASE ACAULIS5"/>
    <property type="match status" value="1"/>
</dbReference>
<organism evidence="3 4">
    <name type="scientific">Peptidiphaga gingivicola</name>
    <dbReference type="NCBI Taxonomy" id="2741497"/>
    <lineage>
        <taxon>Bacteria</taxon>
        <taxon>Bacillati</taxon>
        <taxon>Actinomycetota</taxon>
        <taxon>Actinomycetes</taxon>
        <taxon>Actinomycetales</taxon>
        <taxon>Actinomycetaceae</taxon>
        <taxon>Peptidiphaga</taxon>
    </lineage>
</organism>
<protein>
    <recommendedName>
        <fullName evidence="5">Spermidine synthase</fullName>
    </recommendedName>
</protein>
<dbReference type="NCBIfam" id="NF037959">
    <property type="entry name" value="MFS_SpdSyn"/>
    <property type="match status" value="1"/>
</dbReference>
<evidence type="ECO:0000313" key="3">
    <source>
        <dbReference type="EMBL" id="OAP85308.1"/>
    </source>
</evidence>
<dbReference type="STRING" id="1823756.A4H34_09390"/>
<dbReference type="CDD" id="cd02440">
    <property type="entry name" value="AdoMet_MTases"/>
    <property type="match status" value="1"/>
</dbReference>
<keyword evidence="4" id="KW-1185">Reference proteome</keyword>
<dbReference type="GO" id="GO:0006596">
    <property type="term" value="P:polyamine biosynthetic process"/>
    <property type="evidence" value="ECO:0007669"/>
    <property type="project" value="UniProtKB-KW"/>
</dbReference>
<evidence type="ECO:0000256" key="1">
    <source>
        <dbReference type="ARBA" id="ARBA00023115"/>
    </source>
</evidence>
<evidence type="ECO:0008006" key="5">
    <source>
        <dbReference type="Google" id="ProtNLM"/>
    </source>
</evidence>
<dbReference type="SUPFAM" id="SSF53335">
    <property type="entry name" value="S-adenosyl-L-methionine-dependent methyltransferases"/>
    <property type="match status" value="1"/>
</dbReference>
<dbReference type="PANTHER" id="PTHR43317">
    <property type="entry name" value="THERMOSPERMINE SYNTHASE ACAULIS5"/>
    <property type="match status" value="1"/>
</dbReference>
<accession>A0A179B0R6</accession>
<gene>
    <name evidence="3" type="ORF">A4H34_09390</name>
</gene>
<dbReference type="EMBL" id="LVZK01000003">
    <property type="protein sequence ID" value="OAP85308.1"/>
    <property type="molecule type" value="Genomic_DNA"/>
</dbReference>
<dbReference type="InterPro" id="IPR029063">
    <property type="entry name" value="SAM-dependent_MTases_sf"/>
</dbReference>
<name>A0A179B0R6_9ACTO</name>
<dbReference type="Proteomes" id="UP000078368">
    <property type="component" value="Unassembled WGS sequence"/>
</dbReference>
<dbReference type="RefSeq" id="WP_064231916.1">
    <property type="nucleotide sequence ID" value="NZ_LVZK01000003.1"/>
</dbReference>
<feature type="region of interest" description="Disordered" evidence="2">
    <location>
        <begin position="286"/>
        <end position="312"/>
    </location>
</feature>
<proteinExistence type="predicted"/>
<sequence>MKRASSRTQLPEGPVATTYATAELVRARTNPSQVLLLLNGVESSSLDLADPEYLDFEYMQHIRLILESRWDQGGRRAVEAGVEGGSAEGGPRRMRVLHLGGAGCALARALGARRELHQVAVEIDPELARLVRDWFPLPRSPFLKIRVGDARHVLDSTKASWNAIVRDAFTGREVPPHLRTAESAKRAADVLEPGGIYVLNAVASAGIRRLDEDIAAMAAVFDNIVAIADPAVFSGKRFGNFVVAGSDVRFPVEAIEREVRKFPLPTKFFDDGALRSRAASVRPLTDSLAGWPRATSPRQGRPHPGPRTSANE</sequence>
<dbReference type="AlphaFoldDB" id="A0A179B0R6"/>
<keyword evidence="1" id="KW-0620">Polyamine biosynthesis</keyword>
<dbReference type="Gene3D" id="3.40.50.150">
    <property type="entry name" value="Vaccinia Virus protein VP39"/>
    <property type="match status" value="1"/>
</dbReference>
<evidence type="ECO:0000256" key="2">
    <source>
        <dbReference type="SAM" id="MobiDB-lite"/>
    </source>
</evidence>